<dbReference type="InterPro" id="IPR036397">
    <property type="entry name" value="RNaseH_sf"/>
</dbReference>
<evidence type="ECO:0000313" key="2">
    <source>
        <dbReference type="Proteomes" id="UP000009282"/>
    </source>
</evidence>
<dbReference type="SUPFAM" id="SSF53098">
    <property type="entry name" value="Ribonuclease H-like"/>
    <property type="match status" value="1"/>
</dbReference>
<gene>
    <name evidence="1" type="ordered locus">GNIT_1926</name>
</gene>
<dbReference type="eggNOG" id="COG0847">
    <property type="taxonomic scope" value="Bacteria"/>
</dbReference>
<dbReference type="EMBL" id="CP003060">
    <property type="protein sequence ID" value="AEP30035.1"/>
    <property type="molecule type" value="Genomic_DNA"/>
</dbReference>
<dbReference type="Gene3D" id="3.30.420.10">
    <property type="entry name" value="Ribonuclease H-like superfamily/Ribonuclease H"/>
    <property type="match status" value="1"/>
</dbReference>
<evidence type="ECO:0008006" key="3">
    <source>
        <dbReference type="Google" id="ProtNLM"/>
    </source>
</evidence>
<dbReference type="OrthoDB" id="5705783at2"/>
<dbReference type="STRING" id="1085623.GNIT_1926"/>
<dbReference type="HOGENOM" id="CLU_117593_1_0_6"/>
<reference evidence="1 2" key="1">
    <citation type="journal article" date="2011" name="J. Bacteriol.">
        <title>Complete genome sequence of seawater bacterium Glaciecola nitratireducens FR1064T.</title>
        <authorList>
            <person name="Bian F."/>
            <person name="Qin Q.L."/>
            <person name="Xie B.B."/>
            <person name="Shu Y.L."/>
            <person name="Zhang X.Y."/>
            <person name="Yu Y."/>
            <person name="Chen B."/>
            <person name="Chen X.L."/>
            <person name="Zhou B.C."/>
            <person name="Zhang Y.Z."/>
        </authorList>
    </citation>
    <scope>NUCLEOTIDE SEQUENCE [LARGE SCALE GENOMIC DNA]</scope>
    <source>
        <strain evidence="2">JCM 12485 / KCTC 12276 / FR1064</strain>
    </source>
</reference>
<dbReference type="GO" id="GO:0003676">
    <property type="term" value="F:nucleic acid binding"/>
    <property type="evidence" value="ECO:0007669"/>
    <property type="project" value="InterPro"/>
</dbReference>
<protein>
    <recommendedName>
        <fullName evidence="3">Exonuclease domain-containing protein</fullName>
    </recommendedName>
</protein>
<sequence>MDIEASGFGPESYPIEIGVVRSDGARYCKLIKPFDDWCHWDIAAENLHGISKSLLSQKGISGVQICLELNDFIRSEPTYSDGWVVDSPWLVKLYDRAQIEIGFRLSSLEMILKEGQYDVWDEAKASILRRINIQRHRASNDAMLIQRTYIETFDL</sequence>
<dbReference type="Proteomes" id="UP000009282">
    <property type="component" value="Chromosome"/>
</dbReference>
<name>G4QKG9_GLANF</name>
<proteinExistence type="predicted"/>
<dbReference type="KEGG" id="gni:GNIT_1926"/>
<accession>G4QKG9</accession>
<dbReference type="AlphaFoldDB" id="G4QKG9"/>
<dbReference type="InterPro" id="IPR012337">
    <property type="entry name" value="RNaseH-like_sf"/>
</dbReference>
<keyword evidence="2" id="KW-1185">Reference proteome</keyword>
<dbReference type="RefSeq" id="WP_014108909.1">
    <property type="nucleotide sequence ID" value="NC_016041.1"/>
</dbReference>
<evidence type="ECO:0000313" key="1">
    <source>
        <dbReference type="EMBL" id="AEP30035.1"/>
    </source>
</evidence>
<organism evidence="1 2">
    <name type="scientific">Glaciecola nitratireducens (strain JCM 12485 / KCTC 12276 / FR1064)</name>
    <dbReference type="NCBI Taxonomy" id="1085623"/>
    <lineage>
        <taxon>Bacteria</taxon>
        <taxon>Pseudomonadati</taxon>
        <taxon>Pseudomonadota</taxon>
        <taxon>Gammaproteobacteria</taxon>
        <taxon>Alteromonadales</taxon>
        <taxon>Alteromonadaceae</taxon>
        <taxon>Brumicola</taxon>
    </lineage>
</organism>